<evidence type="ECO:0000313" key="2">
    <source>
        <dbReference type="Proteomes" id="UP000314294"/>
    </source>
</evidence>
<dbReference type="EMBL" id="SRLO01000179">
    <property type="protein sequence ID" value="TNN69155.1"/>
    <property type="molecule type" value="Genomic_DNA"/>
</dbReference>
<dbReference type="AlphaFoldDB" id="A0A4Z2HV31"/>
<name>A0A4Z2HV31_9TELE</name>
<reference evidence="1 2" key="1">
    <citation type="submission" date="2019-03" db="EMBL/GenBank/DDBJ databases">
        <title>First draft genome of Liparis tanakae, snailfish: a comprehensive survey of snailfish specific genes.</title>
        <authorList>
            <person name="Kim W."/>
            <person name="Song I."/>
            <person name="Jeong J.-H."/>
            <person name="Kim D."/>
            <person name="Kim S."/>
            <person name="Ryu S."/>
            <person name="Song J.Y."/>
            <person name="Lee S.K."/>
        </authorList>
    </citation>
    <scope>NUCLEOTIDE SEQUENCE [LARGE SCALE GENOMIC DNA]</scope>
    <source>
        <tissue evidence="1">Muscle</tissue>
    </source>
</reference>
<sequence length="130" mass="13880">MSFHPGGGRGEALIECSEVSEPVLSRDGSRRRGRGSVAAPLLGGLTVLTQASPLGSGREEKGPTISLRDWDASRHDIMQCGSGWGERGVNGRLETLLQSGVRLLYPSSRAFDAFLQHQLRHEIATVAQGG</sequence>
<evidence type="ECO:0000313" key="1">
    <source>
        <dbReference type="EMBL" id="TNN69155.1"/>
    </source>
</evidence>
<proteinExistence type="predicted"/>
<keyword evidence="2" id="KW-1185">Reference proteome</keyword>
<organism evidence="1 2">
    <name type="scientific">Liparis tanakae</name>
    <name type="common">Tanaka's snailfish</name>
    <dbReference type="NCBI Taxonomy" id="230148"/>
    <lineage>
        <taxon>Eukaryota</taxon>
        <taxon>Metazoa</taxon>
        <taxon>Chordata</taxon>
        <taxon>Craniata</taxon>
        <taxon>Vertebrata</taxon>
        <taxon>Euteleostomi</taxon>
        <taxon>Actinopterygii</taxon>
        <taxon>Neopterygii</taxon>
        <taxon>Teleostei</taxon>
        <taxon>Neoteleostei</taxon>
        <taxon>Acanthomorphata</taxon>
        <taxon>Eupercaria</taxon>
        <taxon>Perciformes</taxon>
        <taxon>Cottioidei</taxon>
        <taxon>Cottales</taxon>
        <taxon>Liparidae</taxon>
        <taxon>Liparis</taxon>
    </lineage>
</organism>
<gene>
    <name evidence="1" type="ORF">EYF80_020622</name>
</gene>
<comment type="caution">
    <text evidence="1">The sequence shown here is derived from an EMBL/GenBank/DDBJ whole genome shotgun (WGS) entry which is preliminary data.</text>
</comment>
<dbReference type="Proteomes" id="UP000314294">
    <property type="component" value="Unassembled WGS sequence"/>
</dbReference>
<protein>
    <submittedName>
        <fullName evidence="1">Uncharacterized protein</fullName>
    </submittedName>
</protein>
<accession>A0A4Z2HV31</accession>